<sequence>MRFGLSEAKIAKFNEETGEYKEVEPLKGIKKEEFCMEFDATPETEKINQVIFGTHVNREDSEYNEISREIDEECEMLYSAFRSILYDIMKQYHKNVAHIELPHNLLIHVTRNALWQQIKDFHSIAHKNDSAAMRQLSKTSKIIMISMMRGGFEKTVKKMFFITEIQFKCAMLAIMKKHNLTELHMDFYDGFVPCNLKREQLEQELSSDDTSPVNMIKQLMERKYHVK</sequence>
<dbReference type="RefSeq" id="WP_118044438.1">
    <property type="nucleotide sequence ID" value="NZ_QRSS01000004.1"/>
</dbReference>
<proteinExistence type="predicted"/>
<protein>
    <submittedName>
        <fullName evidence="1">Uncharacterized protein</fullName>
    </submittedName>
</protein>
<accession>A0A411ZUL3</accession>
<dbReference type="AlphaFoldDB" id="A0A411ZUL3"/>
<dbReference type="Proteomes" id="UP000283585">
    <property type="component" value="Unassembled WGS sequence"/>
</dbReference>
<gene>
    <name evidence="1" type="ORF">DWZ12_04730</name>
</gene>
<evidence type="ECO:0000313" key="1">
    <source>
        <dbReference type="EMBL" id="RGQ06496.1"/>
    </source>
</evidence>
<comment type="caution">
    <text evidence="1">The sequence shown here is derived from an EMBL/GenBank/DDBJ whole genome shotgun (WGS) entry which is preliminary data.</text>
</comment>
<evidence type="ECO:0000313" key="2">
    <source>
        <dbReference type="Proteomes" id="UP000283585"/>
    </source>
</evidence>
<dbReference type="EMBL" id="QRSS01000004">
    <property type="protein sequence ID" value="RGQ06496.1"/>
    <property type="molecule type" value="Genomic_DNA"/>
</dbReference>
<organism evidence="1 2">
    <name type="scientific">Blautia obeum</name>
    <dbReference type="NCBI Taxonomy" id="40520"/>
    <lineage>
        <taxon>Bacteria</taxon>
        <taxon>Bacillati</taxon>
        <taxon>Bacillota</taxon>
        <taxon>Clostridia</taxon>
        <taxon>Lachnospirales</taxon>
        <taxon>Lachnospiraceae</taxon>
        <taxon>Blautia</taxon>
    </lineage>
</organism>
<name>A0A411ZUL3_9FIRM</name>
<reference evidence="1 2" key="1">
    <citation type="submission" date="2018-08" db="EMBL/GenBank/DDBJ databases">
        <title>A genome reference for cultivated species of the human gut microbiota.</title>
        <authorList>
            <person name="Zou Y."/>
            <person name="Xue W."/>
            <person name="Luo G."/>
        </authorList>
    </citation>
    <scope>NUCLEOTIDE SEQUENCE [LARGE SCALE GENOMIC DNA]</scope>
    <source>
        <strain evidence="1 2">AF29-2BH</strain>
    </source>
</reference>